<dbReference type="GO" id="GO:0051536">
    <property type="term" value="F:iron-sulfur cluster binding"/>
    <property type="evidence" value="ECO:0007669"/>
    <property type="project" value="UniProtKB-KW"/>
</dbReference>
<dbReference type="AlphaFoldDB" id="A0A517Z445"/>
<feature type="domain" description="Radical SAM core" evidence="6">
    <location>
        <begin position="40"/>
        <end position="257"/>
    </location>
</feature>
<dbReference type="EMBL" id="CP036275">
    <property type="protein sequence ID" value="QDU37197.1"/>
    <property type="molecule type" value="Genomic_DNA"/>
</dbReference>
<dbReference type="GO" id="GO:0046872">
    <property type="term" value="F:metal ion binding"/>
    <property type="evidence" value="ECO:0007669"/>
    <property type="project" value="UniProtKB-KW"/>
</dbReference>
<dbReference type="InterPro" id="IPR013785">
    <property type="entry name" value="Aldolase_TIM"/>
</dbReference>
<proteinExistence type="predicted"/>
<evidence type="ECO:0000256" key="2">
    <source>
        <dbReference type="ARBA" id="ARBA00022691"/>
    </source>
</evidence>
<evidence type="ECO:0000256" key="5">
    <source>
        <dbReference type="ARBA" id="ARBA00023014"/>
    </source>
</evidence>
<dbReference type="Pfam" id="PF04055">
    <property type="entry name" value="Radical_SAM"/>
    <property type="match status" value="1"/>
</dbReference>
<evidence type="ECO:0000256" key="1">
    <source>
        <dbReference type="ARBA" id="ARBA00001966"/>
    </source>
</evidence>
<evidence type="ECO:0000313" key="7">
    <source>
        <dbReference type="EMBL" id="QDU37197.1"/>
    </source>
</evidence>
<accession>A0A517Z445</accession>
<dbReference type="InterPro" id="IPR050377">
    <property type="entry name" value="Radical_SAM_PqqE_MftC-like"/>
</dbReference>
<keyword evidence="5" id="KW-0411">Iron-sulfur</keyword>
<reference evidence="7 8" key="1">
    <citation type="submission" date="2019-02" db="EMBL/GenBank/DDBJ databases">
        <title>Deep-cultivation of Planctomycetes and their phenomic and genomic characterization uncovers novel biology.</title>
        <authorList>
            <person name="Wiegand S."/>
            <person name="Jogler M."/>
            <person name="Boedeker C."/>
            <person name="Pinto D."/>
            <person name="Vollmers J."/>
            <person name="Rivas-Marin E."/>
            <person name="Kohn T."/>
            <person name="Peeters S.H."/>
            <person name="Heuer A."/>
            <person name="Rast P."/>
            <person name="Oberbeckmann S."/>
            <person name="Bunk B."/>
            <person name="Jeske O."/>
            <person name="Meyerdierks A."/>
            <person name="Storesund J.E."/>
            <person name="Kallscheuer N."/>
            <person name="Luecker S."/>
            <person name="Lage O.M."/>
            <person name="Pohl T."/>
            <person name="Merkel B.J."/>
            <person name="Hornburger P."/>
            <person name="Mueller R.-W."/>
            <person name="Bruemmer F."/>
            <person name="Labrenz M."/>
            <person name="Spormann A.M."/>
            <person name="Op den Camp H."/>
            <person name="Overmann J."/>
            <person name="Amann R."/>
            <person name="Jetten M.S.M."/>
            <person name="Mascher T."/>
            <person name="Medema M.H."/>
            <person name="Devos D.P."/>
            <person name="Kaster A.-K."/>
            <person name="Ovreas L."/>
            <person name="Rohde M."/>
            <person name="Galperin M.Y."/>
            <person name="Jogler C."/>
        </authorList>
    </citation>
    <scope>NUCLEOTIDE SEQUENCE [LARGE SCALE GENOMIC DNA]</scope>
    <source>
        <strain evidence="7 8">Mal4</strain>
    </source>
</reference>
<dbReference type="SFLD" id="SFLDS00029">
    <property type="entry name" value="Radical_SAM"/>
    <property type="match status" value="1"/>
</dbReference>
<dbReference type="SUPFAM" id="SSF102114">
    <property type="entry name" value="Radical SAM enzymes"/>
    <property type="match status" value="1"/>
</dbReference>
<evidence type="ECO:0000313" key="8">
    <source>
        <dbReference type="Proteomes" id="UP000320496"/>
    </source>
</evidence>
<keyword evidence="2" id="KW-0949">S-adenosyl-L-methionine</keyword>
<dbReference type="CDD" id="cd01335">
    <property type="entry name" value="Radical_SAM"/>
    <property type="match status" value="1"/>
</dbReference>
<dbReference type="PANTHER" id="PTHR11228:SF7">
    <property type="entry name" value="PQQA PEPTIDE CYCLASE"/>
    <property type="match status" value="1"/>
</dbReference>
<dbReference type="PROSITE" id="PS51918">
    <property type="entry name" value="RADICAL_SAM"/>
    <property type="match status" value="1"/>
</dbReference>
<name>A0A517Z445_9PLAN</name>
<dbReference type="KEGG" id="mri:Mal4_15060"/>
<dbReference type="InterPro" id="IPR007197">
    <property type="entry name" value="rSAM"/>
</dbReference>
<dbReference type="Gene3D" id="3.20.20.70">
    <property type="entry name" value="Aldolase class I"/>
    <property type="match status" value="1"/>
</dbReference>
<dbReference type="InterPro" id="IPR058240">
    <property type="entry name" value="rSAM_sf"/>
</dbReference>
<keyword evidence="3" id="KW-0479">Metal-binding</keyword>
<evidence type="ECO:0000259" key="6">
    <source>
        <dbReference type="PROSITE" id="PS51918"/>
    </source>
</evidence>
<dbReference type="SFLD" id="SFLDG01067">
    <property type="entry name" value="SPASM/twitch_domain_containing"/>
    <property type="match status" value="1"/>
</dbReference>
<comment type="cofactor">
    <cofactor evidence="1">
        <name>[4Fe-4S] cluster</name>
        <dbReference type="ChEBI" id="CHEBI:49883"/>
    </cofactor>
</comment>
<evidence type="ECO:0000256" key="4">
    <source>
        <dbReference type="ARBA" id="ARBA00023004"/>
    </source>
</evidence>
<dbReference type="PANTHER" id="PTHR11228">
    <property type="entry name" value="RADICAL SAM DOMAIN PROTEIN"/>
    <property type="match status" value="1"/>
</dbReference>
<dbReference type="Proteomes" id="UP000320496">
    <property type="component" value="Chromosome"/>
</dbReference>
<keyword evidence="4" id="KW-0408">Iron</keyword>
<organism evidence="7 8">
    <name type="scientific">Maioricimonas rarisocia</name>
    <dbReference type="NCBI Taxonomy" id="2528026"/>
    <lineage>
        <taxon>Bacteria</taxon>
        <taxon>Pseudomonadati</taxon>
        <taxon>Planctomycetota</taxon>
        <taxon>Planctomycetia</taxon>
        <taxon>Planctomycetales</taxon>
        <taxon>Planctomycetaceae</taxon>
        <taxon>Maioricimonas</taxon>
    </lineage>
</organism>
<evidence type="ECO:0000256" key="3">
    <source>
        <dbReference type="ARBA" id="ARBA00022723"/>
    </source>
</evidence>
<keyword evidence="8" id="KW-1185">Reference proteome</keyword>
<protein>
    <submittedName>
        <fullName evidence="7">Antilisterial bacteriocin subtilosin biosynthesis protein AlbA</fullName>
    </submittedName>
</protein>
<sequence>MDMRADSDRMQAMHGTSDLDAGPLLVQQRAENAGGPVPRVALAHLDELWFQVSGTLCNLECTHCFISCSPRNDSFGYLTLAEVERSLEESVRHGVKEYYFTGGEPFLNRDIMPILEKTLEYGPATVLTNGTVLKPEWLERLRAAEDRSLYSLEFRVSIDGPTPETNDPIRGPRTFERAMKGVELLSSFGFLPIITMTRTWPDEHDAEVLEKFRKVLADHGCDRPRLKVLPRLKIGAEQQRTCGYSETERVTQQMMADYDESQLICSHSRVVTSNGIYVCPILLEEPDARMGETLEESTGPYPLRHGACFTCYLYGAICTNPSSSKRE</sequence>
<dbReference type="GO" id="GO:0003824">
    <property type="term" value="F:catalytic activity"/>
    <property type="evidence" value="ECO:0007669"/>
    <property type="project" value="InterPro"/>
</dbReference>
<gene>
    <name evidence="7" type="primary">albA_1</name>
    <name evidence="7" type="ORF">Mal4_15060</name>
</gene>